<dbReference type="InterPro" id="IPR011990">
    <property type="entry name" value="TPR-like_helical_dom_sf"/>
</dbReference>
<organism evidence="1 2">
    <name type="scientific">Nocardia tengchongensis</name>
    <dbReference type="NCBI Taxonomy" id="2055889"/>
    <lineage>
        <taxon>Bacteria</taxon>
        <taxon>Bacillati</taxon>
        <taxon>Actinomycetota</taxon>
        <taxon>Actinomycetes</taxon>
        <taxon>Mycobacteriales</taxon>
        <taxon>Nocardiaceae</taxon>
        <taxon>Nocardia</taxon>
    </lineage>
</organism>
<gene>
    <name evidence="1" type="ORF">KHQ06_33370</name>
</gene>
<evidence type="ECO:0000313" key="1">
    <source>
        <dbReference type="EMBL" id="QVI20918.1"/>
    </source>
</evidence>
<dbReference type="EMBL" id="CP074371">
    <property type="protein sequence ID" value="QVI20918.1"/>
    <property type="molecule type" value="Genomic_DNA"/>
</dbReference>
<proteinExistence type="predicted"/>
<dbReference type="Gene3D" id="1.25.40.10">
    <property type="entry name" value="Tetratricopeptide repeat domain"/>
    <property type="match status" value="1"/>
</dbReference>
<evidence type="ECO:0000313" key="2">
    <source>
        <dbReference type="Proteomes" id="UP000683310"/>
    </source>
</evidence>
<dbReference type="Proteomes" id="UP000683310">
    <property type="component" value="Chromosome"/>
</dbReference>
<reference evidence="1 2" key="1">
    <citation type="submission" date="2021-04" db="EMBL/GenBank/DDBJ databases">
        <title>Nocardia tengchongensis.</title>
        <authorList>
            <person name="Zhuang k."/>
            <person name="Ran Y."/>
            <person name="Li W."/>
        </authorList>
    </citation>
    <scope>NUCLEOTIDE SEQUENCE [LARGE SCALE GENOMIC DNA]</scope>
    <source>
        <strain evidence="1 2">CFH S0057</strain>
    </source>
</reference>
<name>A0ABX8CPK1_9NOCA</name>
<dbReference type="SUPFAM" id="SSF48452">
    <property type="entry name" value="TPR-like"/>
    <property type="match status" value="1"/>
</dbReference>
<keyword evidence="2" id="KW-1185">Reference proteome</keyword>
<sequence>MWKLVAALTRLHLAHAYSLVGRVDDALATIGDAMIFGFDLSDYRIIAQTVVAAEPIVTIHGHRDTAEVLLGYLDQFTTMELDHDLQLPVLLAQVNILRMLGQPENASAVCARALDIIRTDQANVPAKLQVKAFTTASLLARDRGNPAQALGHALAVVGLQQQPITAAQLTSLARILNLHAAADAAVTAGRLDITQTLLTQARDLISNNGFDETSIASVDHVTIQARLSAAVGQLDQARGGFEQAIAMLDGMGSGYLPRLPAVLVGLADVLHDQGDLPAAIARVEQALAIDREIYTIDHPETAHERIRLQLWTQEADQGNRTHPTAPTITVVGEHIGRIPLDVVQLLRNIQTGLEQLATDRDARWRVADAASGDDLLAIFYDLAQGPTLIALTLQWIRQYLSANFDADRVTRPIPPSFDLSTVCGEDLGYDKAAQTLATELLNATLAVGAHIESDSPMLLANDPALLHQTWHIVVWMYGLLTAAHHRCL</sequence>
<accession>A0ABX8CPK1</accession>
<protein>
    <submittedName>
        <fullName evidence="1">Tetratricopeptide repeat protein</fullName>
    </submittedName>
</protein>